<evidence type="ECO:0000313" key="2">
    <source>
        <dbReference type="Proteomes" id="UP001063166"/>
    </source>
</evidence>
<dbReference type="Proteomes" id="UP001063166">
    <property type="component" value="Unassembled WGS sequence"/>
</dbReference>
<name>A0A9P3USE8_LYOSH</name>
<sequence length="452" mass="49568">MSPQAICLDEKSADEPITLPTCTLCVDSAPVAVPDSDRRKKLRFLPAIFLVWLTFELWSYLRFQFYEYNRYGYYPGQTSTLGEHIPAVEDLTIPSDVEFVGCTGWESTDVLIGRHFALNERFASLASFSLPIESDKLFMLARGSATGALKVRQGSGSEDVKVEVEARYRIEEALDAVRVCTVTQGEGVNGLGIFGPERSRHNFVRFDVTLYLPEAANGPLLDVKSFQTDAPLFVHDIGDLERSVHFDEIIIKSANTPIFVKSLRAGNAALVTRNSPISGTFNVTSSIKLITANAPVDVKINVFNEDKGNSTDVVIKTSNAQVMAALKLESANKTGGEYHVSASTSNAALNLTVSDAPARHTLCLDAHTSVGPAVVQLHETYEGTFAAETSVLHPELSWKAEDPGGKGRRRMVEWQTKETKLSGRVWWSADEGRNVSGKIKVETSLAPLRLEL</sequence>
<organism evidence="1 2">
    <name type="scientific">Lyophyllum shimeji</name>
    <name type="common">Hon-shimeji</name>
    <name type="synonym">Tricholoma shimeji</name>
    <dbReference type="NCBI Taxonomy" id="47721"/>
    <lineage>
        <taxon>Eukaryota</taxon>
        <taxon>Fungi</taxon>
        <taxon>Dikarya</taxon>
        <taxon>Basidiomycota</taxon>
        <taxon>Agaricomycotina</taxon>
        <taxon>Agaricomycetes</taxon>
        <taxon>Agaricomycetidae</taxon>
        <taxon>Agaricales</taxon>
        <taxon>Tricholomatineae</taxon>
        <taxon>Lyophyllaceae</taxon>
        <taxon>Lyophyllum</taxon>
    </lineage>
</organism>
<dbReference type="EMBL" id="BRPK01000011">
    <property type="protein sequence ID" value="GLB42385.1"/>
    <property type="molecule type" value="Genomic_DNA"/>
</dbReference>
<proteinExistence type="predicted"/>
<gene>
    <name evidence="1" type="ORF">LshimejAT787_1104000</name>
</gene>
<comment type="caution">
    <text evidence="1">The sequence shown here is derived from an EMBL/GenBank/DDBJ whole genome shotgun (WGS) entry which is preliminary data.</text>
</comment>
<protein>
    <submittedName>
        <fullName evidence="1">Uncharacterized protein</fullName>
    </submittedName>
</protein>
<accession>A0A9P3USE8</accession>
<dbReference type="OrthoDB" id="5570013at2759"/>
<keyword evidence="2" id="KW-1185">Reference proteome</keyword>
<dbReference type="AlphaFoldDB" id="A0A9P3USE8"/>
<evidence type="ECO:0000313" key="1">
    <source>
        <dbReference type="EMBL" id="GLB42385.1"/>
    </source>
</evidence>
<reference evidence="1" key="1">
    <citation type="submission" date="2022-07" db="EMBL/GenBank/DDBJ databases">
        <title>The genome of Lyophyllum shimeji provides insight into the initial evolution of ectomycorrhizal fungal genome.</title>
        <authorList>
            <person name="Kobayashi Y."/>
            <person name="Shibata T."/>
            <person name="Hirakawa H."/>
            <person name="Shigenobu S."/>
            <person name="Nishiyama T."/>
            <person name="Yamada A."/>
            <person name="Hasebe M."/>
            <person name="Kawaguchi M."/>
        </authorList>
    </citation>
    <scope>NUCLEOTIDE SEQUENCE</scope>
    <source>
        <strain evidence="1">AT787</strain>
    </source>
</reference>